<accession>A0ABM8P4P5</accession>
<evidence type="ECO:0000256" key="2">
    <source>
        <dbReference type="ARBA" id="ARBA00023315"/>
    </source>
</evidence>
<dbReference type="RefSeq" id="WP_201699589.1">
    <property type="nucleotide sequence ID" value="NZ_CAJHCQ010000020.1"/>
</dbReference>
<dbReference type="EMBL" id="CAJHCQ010000020">
    <property type="protein sequence ID" value="CAD6556332.1"/>
    <property type="molecule type" value="Genomic_DNA"/>
</dbReference>
<organism evidence="4 5">
    <name type="scientific">Paraburkholderia hiiakae</name>
    <dbReference type="NCBI Taxonomy" id="1081782"/>
    <lineage>
        <taxon>Bacteria</taxon>
        <taxon>Pseudomonadati</taxon>
        <taxon>Pseudomonadota</taxon>
        <taxon>Betaproteobacteria</taxon>
        <taxon>Burkholderiales</taxon>
        <taxon>Burkholderiaceae</taxon>
        <taxon>Paraburkholderia</taxon>
    </lineage>
</organism>
<keyword evidence="5" id="KW-1185">Reference proteome</keyword>
<keyword evidence="1" id="KW-0808">Transferase</keyword>
<evidence type="ECO:0000313" key="4">
    <source>
        <dbReference type="EMBL" id="CAD6556332.1"/>
    </source>
</evidence>
<dbReference type="CDD" id="cd04301">
    <property type="entry name" value="NAT_SF"/>
    <property type="match status" value="1"/>
</dbReference>
<evidence type="ECO:0000256" key="1">
    <source>
        <dbReference type="ARBA" id="ARBA00022679"/>
    </source>
</evidence>
<feature type="domain" description="N-acetyltransferase" evidence="3">
    <location>
        <begin position="9"/>
        <end position="174"/>
    </location>
</feature>
<keyword evidence="2" id="KW-0012">Acyltransferase</keyword>
<evidence type="ECO:0000313" key="5">
    <source>
        <dbReference type="Proteomes" id="UP000656319"/>
    </source>
</evidence>
<proteinExistence type="predicted"/>
<dbReference type="InterPro" id="IPR000182">
    <property type="entry name" value="GNAT_dom"/>
</dbReference>
<dbReference type="InterPro" id="IPR050832">
    <property type="entry name" value="Bact_Acetyltransf"/>
</dbReference>
<name>A0ABM8P4P5_9BURK</name>
<protein>
    <recommendedName>
        <fullName evidence="3">N-acetyltransferase domain-containing protein</fullName>
    </recommendedName>
</protein>
<dbReference type="Pfam" id="PF00583">
    <property type="entry name" value="Acetyltransf_1"/>
    <property type="match status" value="1"/>
</dbReference>
<sequence length="180" mass="19990">MNDTKPMNITIRPLNEQDADAFHAMRLYATENYPAGIVPTYEEESRRTPEESRAVVRATDDRIVFGAFAGDKLTGITGLMRDPRQKLAHKGLIWGVFVDPAWRGAGMARQLMEGVIAHARALGLLQVQLVVSVLNPRAQALYRSCGFVRYGVEPRGLCIDGEYADDELMVLFLDDPAVPD</sequence>
<dbReference type="Proteomes" id="UP000656319">
    <property type="component" value="Unassembled WGS sequence"/>
</dbReference>
<dbReference type="PROSITE" id="PS51186">
    <property type="entry name" value="GNAT"/>
    <property type="match status" value="1"/>
</dbReference>
<comment type="caution">
    <text evidence="4">The sequence shown here is derived from an EMBL/GenBank/DDBJ whole genome shotgun (WGS) entry which is preliminary data.</text>
</comment>
<dbReference type="PANTHER" id="PTHR43877">
    <property type="entry name" value="AMINOALKYLPHOSPHONATE N-ACETYLTRANSFERASE-RELATED-RELATED"/>
    <property type="match status" value="1"/>
</dbReference>
<dbReference type="Gene3D" id="3.40.630.30">
    <property type="match status" value="1"/>
</dbReference>
<dbReference type="InterPro" id="IPR016181">
    <property type="entry name" value="Acyl_CoA_acyltransferase"/>
</dbReference>
<evidence type="ECO:0000259" key="3">
    <source>
        <dbReference type="PROSITE" id="PS51186"/>
    </source>
</evidence>
<gene>
    <name evidence="4" type="ORF">LMG27952_06072</name>
</gene>
<reference evidence="4 5" key="1">
    <citation type="submission" date="2020-10" db="EMBL/GenBank/DDBJ databases">
        <authorList>
            <person name="Peeters C."/>
        </authorList>
    </citation>
    <scope>NUCLEOTIDE SEQUENCE [LARGE SCALE GENOMIC DNA]</scope>
    <source>
        <strain evidence="4 5">LMG 27952</strain>
    </source>
</reference>
<dbReference type="SUPFAM" id="SSF55729">
    <property type="entry name" value="Acyl-CoA N-acyltransferases (Nat)"/>
    <property type="match status" value="1"/>
</dbReference>